<reference evidence="1" key="2">
    <citation type="journal article" date="2020" name="Nat. Commun.">
        <title>Large-scale genome sequencing of mycorrhizal fungi provides insights into the early evolution of symbiotic traits.</title>
        <authorList>
            <person name="Miyauchi S."/>
            <person name="Kiss E."/>
            <person name="Kuo A."/>
            <person name="Drula E."/>
            <person name="Kohler A."/>
            <person name="Sanchez-Garcia M."/>
            <person name="Morin E."/>
            <person name="Andreopoulos B."/>
            <person name="Barry K.W."/>
            <person name="Bonito G."/>
            <person name="Buee M."/>
            <person name="Carver A."/>
            <person name="Chen C."/>
            <person name="Cichocki N."/>
            <person name="Clum A."/>
            <person name="Culley D."/>
            <person name="Crous P.W."/>
            <person name="Fauchery L."/>
            <person name="Girlanda M."/>
            <person name="Hayes R.D."/>
            <person name="Keri Z."/>
            <person name="LaButti K."/>
            <person name="Lipzen A."/>
            <person name="Lombard V."/>
            <person name="Magnuson J."/>
            <person name="Maillard F."/>
            <person name="Murat C."/>
            <person name="Nolan M."/>
            <person name="Ohm R.A."/>
            <person name="Pangilinan J."/>
            <person name="Pereira M.F."/>
            <person name="Perotto S."/>
            <person name="Peter M."/>
            <person name="Pfister S."/>
            <person name="Riley R."/>
            <person name="Sitrit Y."/>
            <person name="Stielow J.B."/>
            <person name="Szollosi G."/>
            <person name="Zifcakova L."/>
            <person name="Stursova M."/>
            <person name="Spatafora J.W."/>
            <person name="Tedersoo L."/>
            <person name="Vaario L.M."/>
            <person name="Yamada A."/>
            <person name="Yan M."/>
            <person name="Wang P."/>
            <person name="Xu J."/>
            <person name="Bruns T."/>
            <person name="Baldrian P."/>
            <person name="Vilgalys R."/>
            <person name="Dunand C."/>
            <person name="Henrissat B."/>
            <person name="Grigoriev I.V."/>
            <person name="Hibbett D."/>
            <person name="Nagy L.G."/>
            <person name="Martin F.M."/>
        </authorList>
    </citation>
    <scope>NUCLEOTIDE SEQUENCE</scope>
    <source>
        <strain evidence="1">P2</strain>
    </source>
</reference>
<dbReference type="EMBL" id="MU118058">
    <property type="protein sequence ID" value="KAF9646441.1"/>
    <property type="molecule type" value="Genomic_DNA"/>
</dbReference>
<reference evidence="1" key="1">
    <citation type="submission" date="2019-10" db="EMBL/GenBank/DDBJ databases">
        <authorList>
            <consortium name="DOE Joint Genome Institute"/>
            <person name="Kuo A."/>
            <person name="Miyauchi S."/>
            <person name="Kiss E."/>
            <person name="Drula E."/>
            <person name="Kohler A."/>
            <person name="Sanchez-Garcia M."/>
            <person name="Andreopoulos B."/>
            <person name="Barry K.W."/>
            <person name="Bonito G."/>
            <person name="Buee M."/>
            <person name="Carver A."/>
            <person name="Chen C."/>
            <person name="Cichocki N."/>
            <person name="Clum A."/>
            <person name="Culley D."/>
            <person name="Crous P.W."/>
            <person name="Fauchery L."/>
            <person name="Girlanda M."/>
            <person name="Hayes R."/>
            <person name="Keri Z."/>
            <person name="Labutti K."/>
            <person name="Lipzen A."/>
            <person name="Lombard V."/>
            <person name="Magnuson J."/>
            <person name="Maillard F."/>
            <person name="Morin E."/>
            <person name="Murat C."/>
            <person name="Nolan M."/>
            <person name="Ohm R."/>
            <person name="Pangilinan J."/>
            <person name="Pereira M."/>
            <person name="Perotto S."/>
            <person name="Peter M."/>
            <person name="Riley R."/>
            <person name="Sitrit Y."/>
            <person name="Stielow B."/>
            <person name="Szollosi G."/>
            <person name="Zifcakova L."/>
            <person name="Stursova M."/>
            <person name="Spatafora J.W."/>
            <person name="Tedersoo L."/>
            <person name="Vaario L.-M."/>
            <person name="Yamada A."/>
            <person name="Yan M."/>
            <person name="Wang P."/>
            <person name="Xu J."/>
            <person name="Bruns T."/>
            <person name="Baldrian P."/>
            <person name="Vilgalys R."/>
            <person name="Henrissat B."/>
            <person name="Grigoriev I.V."/>
            <person name="Hibbett D."/>
            <person name="Nagy L.G."/>
            <person name="Martin F.M."/>
        </authorList>
    </citation>
    <scope>NUCLEOTIDE SEQUENCE</scope>
    <source>
        <strain evidence="1">P2</strain>
    </source>
</reference>
<dbReference type="Proteomes" id="UP000886501">
    <property type="component" value="Unassembled WGS sequence"/>
</dbReference>
<sequence>MPIPTQFYLRVQHGITGGFAPPDPTAVKSVSYTAETNTLQITSSSSSNLAPISVNKDDSVDALVEELQSILKTLPTEKPQGSEDIYGLDTSIMWGSDEFEWQNGGSQGCGGSSTVQATNEQKAKFRRALEITDTLVAKGIGS</sequence>
<gene>
    <name evidence="1" type="ORF">BDM02DRAFT_3022767</name>
</gene>
<keyword evidence="2" id="KW-1185">Reference proteome</keyword>
<evidence type="ECO:0000313" key="1">
    <source>
        <dbReference type="EMBL" id="KAF9646441.1"/>
    </source>
</evidence>
<protein>
    <submittedName>
        <fullName evidence="1">Uncharacterized protein</fullName>
    </submittedName>
</protein>
<name>A0ACB6ZBE7_THEGA</name>
<proteinExistence type="predicted"/>
<organism evidence="1 2">
    <name type="scientific">Thelephora ganbajun</name>
    <name type="common">Ganba fungus</name>
    <dbReference type="NCBI Taxonomy" id="370292"/>
    <lineage>
        <taxon>Eukaryota</taxon>
        <taxon>Fungi</taxon>
        <taxon>Dikarya</taxon>
        <taxon>Basidiomycota</taxon>
        <taxon>Agaricomycotina</taxon>
        <taxon>Agaricomycetes</taxon>
        <taxon>Thelephorales</taxon>
        <taxon>Thelephoraceae</taxon>
        <taxon>Thelephora</taxon>
    </lineage>
</organism>
<evidence type="ECO:0000313" key="2">
    <source>
        <dbReference type="Proteomes" id="UP000886501"/>
    </source>
</evidence>
<comment type="caution">
    <text evidence="1">The sequence shown here is derived from an EMBL/GenBank/DDBJ whole genome shotgun (WGS) entry which is preliminary data.</text>
</comment>
<accession>A0ACB6ZBE7</accession>